<organism evidence="1 2">
    <name type="scientific">Vaccinium darrowii</name>
    <dbReference type="NCBI Taxonomy" id="229202"/>
    <lineage>
        <taxon>Eukaryota</taxon>
        <taxon>Viridiplantae</taxon>
        <taxon>Streptophyta</taxon>
        <taxon>Embryophyta</taxon>
        <taxon>Tracheophyta</taxon>
        <taxon>Spermatophyta</taxon>
        <taxon>Magnoliopsida</taxon>
        <taxon>eudicotyledons</taxon>
        <taxon>Gunneridae</taxon>
        <taxon>Pentapetalae</taxon>
        <taxon>asterids</taxon>
        <taxon>Ericales</taxon>
        <taxon>Ericaceae</taxon>
        <taxon>Vaccinioideae</taxon>
        <taxon>Vaccinieae</taxon>
        <taxon>Vaccinium</taxon>
    </lineage>
</organism>
<dbReference type="EMBL" id="CM037155">
    <property type="protein sequence ID" value="KAH7846216.1"/>
    <property type="molecule type" value="Genomic_DNA"/>
</dbReference>
<gene>
    <name evidence="1" type="ORF">Vadar_011319</name>
</gene>
<proteinExistence type="predicted"/>
<sequence>MVVKTGVGKLRGKMGLSQGGVHTRVVYALEVGYAVKSSFKAEDGVLRKGLKIMNLGDIRTAEGVAAVLQNDDDDDVDQHLEWNRNEAGGDESDEEDEDFVADKDDSGSPTNDFGREYSDANDSGDEQEKPAKKDSKKEPSTSKGSSNRVKSKDAGEDGPKKKKQKKKKDPNAPKKAVSGIMFLSQSERENIKKTNPGIAFTDIAKVLGEKWKKMSAEEKKPYEVKARADKKCYSDQISSYKNPQPMNIDSGNESDSA</sequence>
<keyword evidence="2" id="KW-1185">Reference proteome</keyword>
<comment type="caution">
    <text evidence="1">The sequence shown here is derived from an EMBL/GenBank/DDBJ whole genome shotgun (WGS) entry which is preliminary data.</text>
</comment>
<name>A0ACB7XYQ5_9ERIC</name>
<protein>
    <submittedName>
        <fullName evidence="1">Uncharacterized protein</fullName>
    </submittedName>
</protein>
<accession>A0ACB7XYQ5</accession>
<reference evidence="1 2" key="1">
    <citation type="journal article" date="2021" name="Hortic Res">
        <title>High-quality reference genome and annotation aids understanding of berry development for evergreen blueberry (Vaccinium darrowii).</title>
        <authorList>
            <person name="Yu J."/>
            <person name="Hulse-Kemp A.M."/>
            <person name="Babiker E."/>
            <person name="Staton M."/>
        </authorList>
    </citation>
    <scope>NUCLEOTIDE SEQUENCE [LARGE SCALE GENOMIC DNA]</scope>
    <source>
        <strain evidence="2">cv. NJ 8807/NJ 8810</strain>
        <tissue evidence="1">Young leaf</tissue>
    </source>
</reference>
<evidence type="ECO:0000313" key="2">
    <source>
        <dbReference type="Proteomes" id="UP000828048"/>
    </source>
</evidence>
<evidence type="ECO:0000313" key="1">
    <source>
        <dbReference type="EMBL" id="KAH7846216.1"/>
    </source>
</evidence>
<dbReference type="Proteomes" id="UP000828048">
    <property type="component" value="Chromosome 5"/>
</dbReference>